<sequence>MLCDLPNEAIAIIASFCQPADLCALSRSCKLLYSHASPALYRHIVVKNGTAEYIMCDLGRVMFETDDGERHPLEEPRLRELLRQTRSLDISLHWYEPDFWQTRRIIDVINDMVNLRHMSLIYIEEEEYMNGHDLPLPSVLAETLTTCTVGFKDWANWSIWKATCLFKHPSLRQLELHWAASAVNDAVVDVGCGSTRLESLALIDCLITPDDLYQVLRYPRALQYLTLATDFNDKDMYDDEQVNCADYFSAIRRASGKSLQGLRFDVTHWGNIIVPAPGMHELRDVLYLEVAPDHIEVDKRVLNFQNPIPDIDCPLEQLLPPNLEVLKITPAASDLPTLWSILDRKSEIVPHLRKIILTLHYRNRVMKKELIAALRERDDYENDPELFEPDEEDLEKIYPCARKRVLRAFRGCCEKQGVELMLLHEDSKRREVFEEGAGPSVWEIDDQGRR</sequence>
<dbReference type="InParanoid" id="A0A2J6TKW7"/>
<dbReference type="Gene3D" id="3.80.10.10">
    <property type="entry name" value="Ribonuclease Inhibitor"/>
    <property type="match status" value="1"/>
</dbReference>
<proteinExistence type="predicted"/>
<dbReference type="Proteomes" id="UP000235371">
    <property type="component" value="Unassembled WGS sequence"/>
</dbReference>
<dbReference type="InterPro" id="IPR001810">
    <property type="entry name" value="F-box_dom"/>
</dbReference>
<accession>A0A2J6TKW7</accession>
<dbReference type="Pfam" id="PF12937">
    <property type="entry name" value="F-box-like"/>
    <property type="match status" value="1"/>
</dbReference>
<dbReference type="EMBL" id="KZ613780">
    <property type="protein sequence ID" value="PMD63646.1"/>
    <property type="molecule type" value="Genomic_DNA"/>
</dbReference>
<keyword evidence="3" id="KW-1185">Reference proteome</keyword>
<dbReference type="SUPFAM" id="SSF52047">
    <property type="entry name" value="RNI-like"/>
    <property type="match status" value="1"/>
</dbReference>
<dbReference type="InterPro" id="IPR036047">
    <property type="entry name" value="F-box-like_dom_sf"/>
</dbReference>
<protein>
    <recommendedName>
        <fullName evidence="1">F-box domain-containing protein</fullName>
    </recommendedName>
</protein>
<feature type="domain" description="F-box" evidence="1">
    <location>
        <begin position="2"/>
        <end position="45"/>
    </location>
</feature>
<organism evidence="2 3">
    <name type="scientific">Hyaloscypha bicolor E</name>
    <dbReference type="NCBI Taxonomy" id="1095630"/>
    <lineage>
        <taxon>Eukaryota</taxon>
        <taxon>Fungi</taxon>
        <taxon>Dikarya</taxon>
        <taxon>Ascomycota</taxon>
        <taxon>Pezizomycotina</taxon>
        <taxon>Leotiomycetes</taxon>
        <taxon>Helotiales</taxon>
        <taxon>Hyaloscyphaceae</taxon>
        <taxon>Hyaloscypha</taxon>
        <taxon>Hyaloscypha bicolor</taxon>
    </lineage>
</organism>
<dbReference type="GeneID" id="36590771"/>
<evidence type="ECO:0000313" key="3">
    <source>
        <dbReference type="Proteomes" id="UP000235371"/>
    </source>
</evidence>
<reference evidence="2 3" key="1">
    <citation type="submission" date="2016-04" db="EMBL/GenBank/DDBJ databases">
        <title>A degradative enzymes factory behind the ericoid mycorrhizal symbiosis.</title>
        <authorList>
            <consortium name="DOE Joint Genome Institute"/>
            <person name="Martino E."/>
            <person name="Morin E."/>
            <person name="Grelet G."/>
            <person name="Kuo A."/>
            <person name="Kohler A."/>
            <person name="Daghino S."/>
            <person name="Barry K."/>
            <person name="Choi C."/>
            <person name="Cichocki N."/>
            <person name="Clum A."/>
            <person name="Copeland A."/>
            <person name="Hainaut M."/>
            <person name="Haridas S."/>
            <person name="Labutti K."/>
            <person name="Lindquist E."/>
            <person name="Lipzen A."/>
            <person name="Khouja H.-R."/>
            <person name="Murat C."/>
            <person name="Ohm R."/>
            <person name="Olson A."/>
            <person name="Spatafora J."/>
            <person name="Veneault-Fourrey C."/>
            <person name="Henrissat B."/>
            <person name="Grigoriev I."/>
            <person name="Martin F."/>
            <person name="Perotto S."/>
        </authorList>
    </citation>
    <scope>NUCLEOTIDE SEQUENCE [LARGE SCALE GENOMIC DNA]</scope>
    <source>
        <strain evidence="2 3">E</strain>
    </source>
</reference>
<dbReference type="AlphaFoldDB" id="A0A2J6TKW7"/>
<evidence type="ECO:0000259" key="1">
    <source>
        <dbReference type="Pfam" id="PF12937"/>
    </source>
</evidence>
<name>A0A2J6TKW7_9HELO</name>
<dbReference type="SUPFAM" id="SSF81383">
    <property type="entry name" value="F-box domain"/>
    <property type="match status" value="1"/>
</dbReference>
<dbReference type="OrthoDB" id="2522477at2759"/>
<dbReference type="InterPro" id="IPR032675">
    <property type="entry name" value="LRR_dom_sf"/>
</dbReference>
<gene>
    <name evidence="2" type="ORF">K444DRAFT_626716</name>
</gene>
<dbReference type="RefSeq" id="XP_024740550.1">
    <property type="nucleotide sequence ID" value="XM_024882694.1"/>
</dbReference>
<evidence type="ECO:0000313" key="2">
    <source>
        <dbReference type="EMBL" id="PMD63646.1"/>
    </source>
</evidence>